<reference evidence="2 3" key="1">
    <citation type="submission" date="2023-03" db="EMBL/GenBank/DDBJ databases">
        <title>High-quality genome of Scylla paramamosain provides insights in environmental adaptation.</title>
        <authorList>
            <person name="Zhang L."/>
        </authorList>
    </citation>
    <scope>NUCLEOTIDE SEQUENCE [LARGE SCALE GENOMIC DNA]</scope>
    <source>
        <strain evidence="2">LZ_2023a</strain>
        <tissue evidence="2">Muscle</tissue>
    </source>
</reference>
<organism evidence="2 3">
    <name type="scientific">Scylla paramamosain</name>
    <name type="common">Mud crab</name>
    <dbReference type="NCBI Taxonomy" id="85552"/>
    <lineage>
        <taxon>Eukaryota</taxon>
        <taxon>Metazoa</taxon>
        <taxon>Ecdysozoa</taxon>
        <taxon>Arthropoda</taxon>
        <taxon>Crustacea</taxon>
        <taxon>Multicrustacea</taxon>
        <taxon>Malacostraca</taxon>
        <taxon>Eumalacostraca</taxon>
        <taxon>Eucarida</taxon>
        <taxon>Decapoda</taxon>
        <taxon>Pleocyemata</taxon>
        <taxon>Brachyura</taxon>
        <taxon>Eubrachyura</taxon>
        <taxon>Portunoidea</taxon>
        <taxon>Portunidae</taxon>
        <taxon>Portuninae</taxon>
        <taxon>Scylla</taxon>
    </lineage>
</organism>
<feature type="region of interest" description="Disordered" evidence="1">
    <location>
        <begin position="46"/>
        <end position="77"/>
    </location>
</feature>
<accession>A0AAW0SVL1</accession>
<evidence type="ECO:0000256" key="1">
    <source>
        <dbReference type="SAM" id="MobiDB-lite"/>
    </source>
</evidence>
<dbReference type="EMBL" id="JARAKH010000044">
    <property type="protein sequence ID" value="KAK8378722.1"/>
    <property type="molecule type" value="Genomic_DNA"/>
</dbReference>
<dbReference type="AlphaFoldDB" id="A0AAW0SVL1"/>
<feature type="compositionally biased region" description="Basic and acidic residues" evidence="1">
    <location>
        <begin position="47"/>
        <end position="77"/>
    </location>
</feature>
<sequence>MSWKGHICVSGSRALSRLTSFLHNSAGFSGPATPGEVLPALHVSPHQSKEGKNLSVLRRKEEAEEEGRKDRILMSSH</sequence>
<protein>
    <submittedName>
        <fullName evidence="2">Uncharacterized protein</fullName>
    </submittedName>
</protein>
<evidence type="ECO:0000313" key="2">
    <source>
        <dbReference type="EMBL" id="KAK8378722.1"/>
    </source>
</evidence>
<proteinExistence type="predicted"/>
<comment type="caution">
    <text evidence="2">The sequence shown here is derived from an EMBL/GenBank/DDBJ whole genome shotgun (WGS) entry which is preliminary data.</text>
</comment>
<keyword evidence="3" id="KW-1185">Reference proteome</keyword>
<name>A0AAW0SVL1_SCYPA</name>
<evidence type="ECO:0000313" key="3">
    <source>
        <dbReference type="Proteomes" id="UP001487740"/>
    </source>
</evidence>
<gene>
    <name evidence="2" type="ORF">O3P69_009439</name>
</gene>
<dbReference type="Proteomes" id="UP001487740">
    <property type="component" value="Unassembled WGS sequence"/>
</dbReference>